<keyword evidence="2" id="KW-0812">Transmembrane</keyword>
<accession>A0ABV6KN72</accession>
<feature type="transmembrane region" description="Helical" evidence="2">
    <location>
        <begin position="76"/>
        <end position="101"/>
    </location>
</feature>
<dbReference type="InterPro" id="IPR000866">
    <property type="entry name" value="AhpC/TSA"/>
</dbReference>
<keyword evidence="2" id="KW-0472">Membrane</keyword>
<dbReference type="EMBL" id="JBHLUX010000094">
    <property type="protein sequence ID" value="MFC0473458.1"/>
    <property type="molecule type" value="Genomic_DNA"/>
</dbReference>
<dbReference type="PANTHER" id="PTHR42852:SF17">
    <property type="entry name" value="THIOREDOXIN-LIKE PROTEIN HI_1115"/>
    <property type="match status" value="1"/>
</dbReference>
<dbReference type="InterPro" id="IPR017937">
    <property type="entry name" value="Thioredoxin_CS"/>
</dbReference>
<feature type="transmembrane region" description="Helical" evidence="2">
    <location>
        <begin position="169"/>
        <end position="190"/>
    </location>
</feature>
<dbReference type="InterPro" id="IPR013766">
    <property type="entry name" value="Thioredoxin_domain"/>
</dbReference>
<evidence type="ECO:0000256" key="2">
    <source>
        <dbReference type="SAM" id="Phobius"/>
    </source>
</evidence>
<dbReference type="Pfam" id="PF00578">
    <property type="entry name" value="AhpC-TSA"/>
    <property type="match status" value="1"/>
</dbReference>
<dbReference type="Proteomes" id="UP001589838">
    <property type="component" value="Unassembled WGS sequence"/>
</dbReference>
<dbReference type="RefSeq" id="WP_335961931.1">
    <property type="nucleotide sequence ID" value="NZ_JAXBLX010000022.1"/>
</dbReference>
<evidence type="ECO:0000313" key="5">
    <source>
        <dbReference type="Proteomes" id="UP001589838"/>
    </source>
</evidence>
<sequence>MDGVWMLGPIIIKQTWLMTVLLLVVGFYLSSQLVKEVDNQARPFSELYWNSVFYFFIVFQLSTLIVNPMISVKDPLAVLAMPSGMKEWLIAWGYLFVYLFWKTKREWTVRIKLLIHILVSYLVIETVYFAFNQFISNGYPVSIVQMILNIGLLILFFNQKQKQVDAHLLLCRLVFLYGAIMGILSIVIQVRMLEMAVPSWYYFILVFVSLVSLNRKRRTEDIVRRNDKKGIVVIGILVLLLGWSSMSFVMNGDEGKETSLSSSVAIGNIAPDFSLPTLEGNEMSLSDFKGKPIMINFWATWCPPCRAELPDMQRFYTNHDIVLLAVNGTNTESSKAHVDDFVGKMGLSFPVLTDLNGEVASLYQVRPLPTSLFIDETGTIRDIHVGPLNQERMIRQLEQMVESK</sequence>
<feature type="transmembrane region" description="Helical" evidence="2">
    <location>
        <begin position="196"/>
        <end position="214"/>
    </location>
</feature>
<dbReference type="PROSITE" id="PS51352">
    <property type="entry name" value="THIOREDOXIN_2"/>
    <property type="match status" value="1"/>
</dbReference>
<evidence type="ECO:0000313" key="4">
    <source>
        <dbReference type="EMBL" id="MFC0473458.1"/>
    </source>
</evidence>
<dbReference type="InterPro" id="IPR036249">
    <property type="entry name" value="Thioredoxin-like_sf"/>
</dbReference>
<keyword evidence="1" id="KW-1015">Disulfide bond</keyword>
<feature type="transmembrane region" description="Helical" evidence="2">
    <location>
        <begin position="137"/>
        <end position="157"/>
    </location>
</feature>
<feature type="transmembrane region" description="Helical" evidence="2">
    <location>
        <begin position="6"/>
        <end position="30"/>
    </location>
</feature>
<dbReference type="SUPFAM" id="SSF52833">
    <property type="entry name" value="Thioredoxin-like"/>
    <property type="match status" value="1"/>
</dbReference>
<feature type="transmembrane region" description="Helical" evidence="2">
    <location>
        <begin position="230"/>
        <end position="250"/>
    </location>
</feature>
<evidence type="ECO:0000256" key="1">
    <source>
        <dbReference type="ARBA" id="ARBA00023157"/>
    </source>
</evidence>
<proteinExistence type="predicted"/>
<keyword evidence="2" id="KW-1133">Transmembrane helix</keyword>
<name>A0ABV6KN72_9BACI</name>
<feature type="transmembrane region" description="Helical" evidence="2">
    <location>
        <begin position="51"/>
        <end position="70"/>
    </location>
</feature>
<feature type="domain" description="Thioredoxin" evidence="3">
    <location>
        <begin position="264"/>
        <end position="402"/>
    </location>
</feature>
<feature type="transmembrane region" description="Helical" evidence="2">
    <location>
        <begin position="113"/>
        <end position="131"/>
    </location>
</feature>
<protein>
    <submittedName>
        <fullName evidence="4">TlpA family protein disulfide reductase</fullName>
    </submittedName>
</protein>
<dbReference type="InterPro" id="IPR050553">
    <property type="entry name" value="Thioredoxin_ResA/DsbE_sf"/>
</dbReference>
<organism evidence="4 5">
    <name type="scientific">Halalkalibacter kiskunsagensis</name>
    <dbReference type="NCBI Taxonomy" id="1548599"/>
    <lineage>
        <taxon>Bacteria</taxon>
        <taxon>Bacillati</taxon>
        <taxon>Bacillota</taxon>
        <taxon>Bacilli</taxon>
        <taxon>Bacillales</taxon>
        <taxon>Bacillaceae</taxon>
        <taxon>Halalkalibacter</taxon>
    </lineage>
</organism>
<dbReference type="PROSITE" id="PS00194">
    <property type="entry name" value="THIOREDOXIN_1"/>
    <property type="match status" value="1"/>
</dbReference>
<dbReference type="CDD" id="cd02966">
    <property type="entry name" value="TlpA_like_family"/>
    <property type="match status" value="1"/>
</dbReference>
<reference evidence="4 5" key="1">
    <citation type="submission" date="2024-09" db="EMBL/GenBank/DDBJ databases">
        <authorList>
            <person name="Sun Q."/>
            <person name="Mori K."/>
        </authorList>
    </citation>
    <scope>NUCLEOTIDE SEQUENCE [LARGE SCALE GENOMIC DNA]</scope>
    <source>
        <strain evidence="4 5">NCAIM B.02610</strain>
    </source>
</reference>
<dbReference type="PANTHER" id="PTHR42852">
    <property type="entry name" value="THIOL:DISULFIDE INTERCHANGE PROTEIN DSBE"/>
    <property type="match status" value="1"/>
</dbReference>
<gene>
    <name evidence="4" type="ORF">ACFFHM_23850</name>
</gene>
<dbReference type="Gene3D" id="3.40.30.10">
    <property type="entry name" value="Glutaredoxin"/>
    <property type="match status" value="1"/>
</dbReference>
<comment type="caution">
    <text evidence="4">The sequence shown here is derived from an EMBL/GenBank/DDBJ whole genome shotgun (WGS) entry which is preliminary data.</text>
</comment>
<evidence type="ECO:0000259" key="3">
    <source>
        <dbReference type="PROSITE" id="PS51352"/>
    </source>
</evidence>
<keyword evidence="5" id="KW-1185">Reference proteome</keyword>